<reference evidence="1 2" key="1">
    <citation type="submission" date="2016-03" db="EMBL/GenBank/DDBJ databases">
        <title>Comparative genomics of the ectomycorrhizal sister species Rhizopogon vinicolor and Rhizopogon vesiculosus (Basidiomycota: Boletales) reveals a divergence of the mating type B locus.</title>
        <authorList>
            <person name="Mujic A.B."/>
            <person name="Kuo A."/>
            <person name="Tritt A."/>
            <person name="Lipzen A."/>
            <person name="Chen C."/>
            <person name="Johnson J."/>
            <person name="Sharma A."/>
            <person name="Barry K."/>
            <person name="Grigoriev I.V."/>
            <person name="Spatafora J.W."/>
        </authorList>
    </citation>
    <scope>NUCLEOTIDE SEQUENCE [LARGE SCALE GENOMIC DNA]</scope>
    <source>
        <strain evidence="1 2">AM-OR11-056</strain>
    </source>
</reference>
<accession>A0A1J8QHR4</accession>
<dbReference type="AlphaFoldDB" id="A0A1J8QHR4"/>
<sequence length="71" mass="7518">MSEAERDAVGVRRRLPLTWEEARGALEGDEAMKGLLGGLVEGFLGAGGILDELMGAPASEAGRVQMLVENY</sequence>
<keyword evidence="2" id="KW-1185">Reference proteome</keyword>
<comment type="caution">
    <text evidence="1">The sequence shown here is derived from an EMBL/GenBank/DDBJ whole genome shotgun (WGS) entry which is preliminary data.</text>
</comment>
<protein>
    <submittedName>
        <fullName evidence="1">Uncharacterized protein</fullName>
    </submittedName>
</protein>
<dbReference type="OrthoDB" id="2697670at2759"/>
<dbReference type="EMBL" id="LVVM01005132">
    <property type="protein sequence ID" value="OJA11276.1"/>
    <property type="molecule type" value="Genomic_DNA"/>
</dbReference>
<proteinExistence type="predicted"/>
<evidence type="ECO:0000313" key="1">
    <source>
        <dbReference type="EMBL" id="OJA11276.1"/>
    </source>
</evidence>
<evidence type="ECO:0000313" key="2">
    <source>
        <dbReference type="Proteomes" id="UP000183567"/>
    </source>
</evidence>
<organism evidence="1 2">
    <name type="scientific">Rhizopogon vesiculosus</name>
    <dbReference type="NCBI Taxonomy" id="180088"/>
    <lineage>
        <taxon>Eukaryota</taxon>
        <taxon>Fungi</taxon>
        <taxon>Dikarya</taxon>
        <taxon>Basidiomycota</taxon>
        <taxon>Agaricomycotina</taxon>
        <taxon>Agaricomycetes</taxon>
        <taxon>Agaricomycetidae</taxon>
        <taxon>Boletales</taxon>
        <taxon>Suillineae</taxon>
        <taxon>Rhizopogonaceae</taxon>
        <taxon>Rhizopogon</taxon>
    </lineage>
</organism>
<name>A0A1J8QHR4_9AGAM</name>
<gene>
    <name evidence="1" type="ORF">AZE42_12562</name>
</gene>
<dbReference type="Proteomes" id="UP000183567">
    <property type="component" value="Unassembled WGS sequence"/>
</dbReference>